<sequence>MTTHKLSQCIQGPISNSFCISTISELLSKQHWSELKSHLRVTKSATFLDQLLNSGIDSDLVFRFFNWSQKEFRFSYDLEPTAKLLHSLANSKRYSKVRSFLDSFVK</sequence>
<dbReference type="Proteomes" id="UP001058974">
    <property type="component" value="Chromosome 7"/>
</dbReference>
<accession>A0A9D4ZY20</accession>
<reference evidence="1 2" key="1">
    <citation type="journal article" date="2022" name="Nat. Genet.">
        <title>Improved pea reference genome and pan-genome highlight genomic features and evolutionary characteristics.</title>
        <authorList>
            <person name="Yang T."/>
            <person name="Liu R."/>
            <person name="Luo Y."/>
            <person name="Hu S."/>
            <person name="Wang D."/>
            <person name="Wang C."/>
            <person name="Pandey M.K."/>
            <person name="Ge S."/>
            <person name="Xu Q."/>
            <person name="Li N."/>
            <person name="Li G."/>
            <person name="Huang Y."/>
            <person name="Saxena R.K."/>
            <person name="Ji Y."/>
            <person name="Li M."/>
            <person name="Yan X."/>
            <person name="He Y."/>
            <person name="Liu Y."/>
            <person name="Wang X."/>
            <person name="Xiang C."/>
            <person name="Varshney R.K."/>
            <person name="Ding H."/>
            <person name="Gao S."/>
            <person name="Zong X."/>
        </authorList>
    </citation>
    <scope>NUCLEOTIDE SEQUENCE [LARGE SCALE GENOMIC DNA]</scope>
    <source>
        <strain evidence="1 2">cv. Zhongwan 6</strain>
    </source>
</reference>
<gene>
    <name evidence="1" type="ORF">KIW84_073993</name>
</gene>
<dbReference type="EMBL" id="JAMSHJ010000007">
    <property type="protein sequence ID" value="KAI5388119.1"/>
    <property type="molecule type" value="Genomic_DNA"/>
</dbReference>
<feature type="non-terminal residue" evidence="1">
    <location>
        <position position="1"/>
    </location>
</feature>
<dbReference type="AlphaFoldDB" id="A0A9D4ZY20"/>
<evidence type="ECO:0000313" key="1">
    <source>
        <dbReference type="EMBL" id="KAI5388119.1"/>
    </source>
</evidence>
<dbReference type="Gramene" id="Psat07G0399300-T3">
    <property type="protein sequence ID" value="KAI5388119.1"/>
    <property type="gene ID" value="KIW84_073993"/>
</dbReference>
<evidence type="ECO:0008006" key="3">
    <source>
        <dbReference type="Google" id="ProtNLM"/>
    </source>
</evidence>
<name>A0A9D4ZY20_PEA</name>
<protein>
    <recommendedName>
        <fullName evidence="3">Pentatricopeptide repeat-containing protein</fullName>
    </recommendedName>
</protein>
<evidence type="ECO:0000313" key="2">
    <source>
        <dbReference type="Proteomes" id="UP001058974"/>
    </source>
</evidence>
<proteinExistence type="predicted"/>
<comment type="caution">
    <text evidence="1">The sequence shown here is derived from an EMBL/GenBank/DDBJ whole genome shotgun (WGS) entry which is preliminary data.</text>
</comment>
<keyword evidence="2" id="KW-1185">Reference proteome</keyword>
<organism evidence="1 2">
    <name type="scientific">Pisum sativum</name>
    <name type="common">Garden pea</name>
    <name type="synonym">Lathyrus oleraceus</name>
    <dbReference type="NCBI Taxonomy" id="3888"/>
    <lineage>
        <taxon>Eukaryota</taxon>
        <taxon>Viridiplantae</taxon>
        <taxon>Streptophyta</taxon>
        <taxon>Embryophyta</taxon>
        <taxon>Tracheophyta</taxon>
        <taxon>Spermatophyta</taxon>
        <taxon>Magnoliopsida</taxon>
        <taxon>eudicotyledons</taxon>
        <taxon>Gunneridae</taxon>
        <taxon>Pentapetalae</taxon>
        <taxon>rosids</taxon>
        <taxon>fabids</taxon>
        <taxon>Fabales</taxon>
        <taxon>Fabaceae</taxon>
        <taxon>Papilionoideae</taxon>
        <taxon>50 kb inversion clade</taxon>
        <taxon>NPAAA clade</taxon>
        <taxon>Hologalegina</taxon>
        <taxon>IRL clade</taxon>
        <taxon>Fabeae</taxon>
        <taxon>Lathyrus</taxon>
    </lineage>
</organism>